<proteinExistence type="predicted"/>
<dbReference type="Proteomes" id="UP000007995">
    <property type="component" value="Unassembled WGS sequence"/>
</dbReference>
<dbReference type="EMBL" id="AGXW01000001">
    <property type="protein sequence ID" value="EKJ92792.1"/>
    <property type="molecule type" value="Genomic_DNA"/>
</dbReference>
<dbReference type="RefSeq" id="WP_007758604.1">
    <property type="nucleotide sequence ID" value="NZ_AKBZ01000001.1"/>
</dbReference>
<dbReference type="HOGENOM" id="CLU_3265640_0_0_10"/>
<accession>K5BVP4</accession>
<evidence type="ECO:0000313" key="1">
    <source>
        <dbReference type="EMBL" id="EKJ92792.1"/>
    </source>
</evidence>
<protein>
    <submittedName>
        <fullName evidence="1">Uncharacterized protein</fullName>
    </submittedName>
</protein>
<evidence type="ECO:0000313" key="2">
    <source>
        <dbReference type="Proteomes" id="UP000007995"/>
    </source>
</evidence>
<organism evidence="1 2">
    <name type="scientific">Bacteroides finegoldii CL09T03C10</name>
    <dbReference type="NCBI Taxonomy" id="997888"/>
    <lineage>
        <taxon>Bacteria</taxon>
        <taxon>Pseudomonadati</taxon>
        <taxon>Bacteroidota</taxon>
        <taxon>Bacteroidia</taxon>
        <taxon>Bacteroidales</taxon>
        <taxon>Bacteroidaceae</taxon>
        <taxon>Bacteroides</taxon>
    </lineage>
</organism>
<comment type="caution">
    <text evidence="1">The sequence shown here is derived from an EMBL/GenBank/DDBJ whole genome shotgun (WGS) entry which is preliminary data.</text>
</comment>
<name>K5BVP4_9BACE</name>
<gene>
    <name evidence="1" type="ORF">HMPREF1057_00090</name>
</gene>
<reference evidence="1 2" key="1">
    <citation type="submission" date="2012-02" db="EMBL/GenBank/DDBJ databases">
        <title>The Genome Sequence of Bacteroides finegoldii CL09T03C10.</title>
        <authorList>
            <consortium name="The Broad Institute Genome Sequencing Platform"/>
            <person name="Earl A."/>
            <person name="Ward D."/>
            <person name="Feldgarden M."/>
            <person name="Gevers D."/>
            <person name="Zitomersky N.L."/>
            <person name="Coyne M.J."/>
            <person name="Comstock L.E."/>
            <person name="Young S.K."/>
            <person name="Zeng Q."/>
            <person name="Gargeya S."/>
            <person name="Fitzgerald M."/>
            <person name="Haas B."/>
            <person name="Abouelleil A."/>
            <person name="Alvarado L."/>
            <person name="Arachchi H.M."/>
            <person name="Berlin A."/>
            <person name="Chapman S.B."/>
            <person name="Gearin G."/>
            <person name="Goldberg J."/>
            <person name="Griggs A."/>
            <person name="Gujja S."/>
            <person name="Hansen M."/>
            <person name="Heiman D."/>
            <person name="Howarth C."/>
            <person name="Larimer J."/>
            <person name="Lui A."/>
            <person name="MacDonald P.J.P."/>
            <person name="McCowen C."/>
            <person name="Montmayeur A."/>
            <person name="Murphy C."/>
            <person name="Neiman D."/>
            <person name="Pearson M."/>
            <person name="Priest M."/>
            <person name="Roberts A."/>
            <person name="Saif S."/>
            <person name="Shea T."/>
            <person name="Sisk P."/>
            <person name="Stolte C."/>
            <person name="Sykes S."/>
            <person name="Wortman J."/>
            <person name="Nusbaum C."/>
            <person name="Birren B."/>
        </authorList>
    </citation>
    <scope>NUCLEOTIDE SEQUENCE [LARGE SCALE GENOMIC DNA]</scope>
    <source>
        <strain evidence="1 2">CL09T03C10</strain>
    </source>
</reference>
<sequence length="41" mass="4617">MPTLILAIMVETPMNKGIQTVYDSMTVKLHKTFLCEMNADS</sequence>
<dbReference type="AlphaFoldDB" id="K5BVP4"/>